<comment type="caution">
    <text evidence="20">The sequence shown here is derived from an EMBL/GenBank/DDBJ whole genome shotgun (WGS) entry which is preliminary data.</text>
</comment>
<dbReference type="Gene3D" id="1.10.287.130">
    <property type="match status" value="1"/>
</dbReference>
<dbReference type="InterPro" id="IPR003594">
    <property type="entry name" value="HATPase_dom"/>
</dbReference>
<accession>A0ABT7PG49</accession>
<feature type="domain" description="PAS" evidence="17">
    <location>
        <begin position="9"/>
        <end position="79"/>
    </location>
</feature>
<evidence type="ECO:0000256" key="1">
    <source>
        <dbReference type="ARBA" id="ARBA00000085"/>
    </source>
</evidence>
<feature type="domain" description="Response regulatory" evidence="16">
    <location>
        <begin position="648"/>
        <end position="769"/>
    </location>
</feature>
<dbReference type="SUPFAM" id="SSF47226">
    <property type="entry name" value="Histidine-containing phosphotransfer domain, HPT domain"/>
    <property type="match status" value="1"/>
</dbReference>
<dbReference type="InterPro" id="IPR013656">
    <property type="entry name" value="PAS_4"/>
</dbReference>
<dbReference type="NCBIfam" id="TIGR00229">
    <property type="entry name" value="sensory_box"/>
    <property type="match status" value="3"/>
</dbReference>
<organism evidence="20 21">
    <name type="scientific">Roseiconus lacunae</name>
    <dbReference type="NCBI Taxonomy" id="2605694"/>
    <lineage>
        <taxon>Bacteria</taxon>
        <taxon>Pseudomonadati</taxon>
        <taxon>Planctomycetota</taxon>
        <taxon>Planctomycetia</taxon>
        <taxon>Pirellulales</taxon>
        <taxon>Pirellulaceae</taxon>
        <taxon>Roseiconus</taxon>
    </lineage>
</organism>
<dbReference type="SMART" id="SM00387">
    <property type="entry name" value="HATPase_c"/>
    <property type="match status" value="1"/>
</dbReference>
<dbReference type="SUPFAM" id="SSF55785">
    <property type="entry name" value="PYP-like sensor domain (PAS domain)"/>
    <property type="match status" value="3"/>
</dbReference>
<dbReference type="InterPro" id="IPR036097">
    <property type="entry name" value="HisK_dim/P_sf"/>
</dbReference>
<dbReference type="Gene3D" id="3.40.50.2300">
    <property type="match status" value="2"/>
</dbReference>
<dbReference type="CDD" id="cd00082">
    <property type="entry name" value="HisKA"/>
    <property type="match status" value="1"/>
</dbReference>
<dbReference type="InterPro" id="IPR000014">
    <property type="entry name" value="PAS"/>
</dbReference>
<dbReference type="SMART" id="SM00388">
    <property type="entry name" value="HisKA"/>
    <property type="match status" value="1"/>
</dbReference>
<dbReference type="Gene3D" id="3.30.565.10">
    <property type="entry name" value="Histidine kinase-like ATPase, C-terminal domain"/>
    <property type="match status" value="1"/>
</dbReference>
<dbReference type="InterPro" id="IPR001789">
    <property type="entry name" value="Sig_transdc_resp-reg_receiver"/>
</dbReference>
<feature type="domain" description="PAC" evidence="18">
    <location>
        <begin position="81"/>
        <end position="134"/>
    </location>
</feature>
<dbReference type="SUPFAM" id="SSF52172">
    <property type="entry name" value="CheY-like"/>
    <property type="match status" value="2"/>
</dbReference>
<dbReference type="Pfam" id="PF01627">
    <property type="entry name" value="Hpt"/>
    <property type="match status" value="1"/>
</dbReference>
<dbReference type="InterPro" id="IPR000700">
    <property type="entry name" value="PAS-assoc_C"/>
</dbReference>
<gene>
    <name evidence="20" type="ORF">QTN89_08580</name>
</gene>
<evidence type="ECO:0000256" key="11">
    <source>
        <dbReference type="ARBA" id="ARBA00023136"/>
    </source>
</evidence>
<feature type="compositionally biased region" description="Polar residues" evidence="14">
    <location>
        <begin position="1022"/>
        <end position="1033"/>
    </location>
</feature>
<evidence type="ECO:0000256" key="14">
    <source>
        <dbReference type="SAM" id="MobiDB-lite"/>
    </source>
</evidence>
<evidence type="ECO:0000256" key="5">
    <source>
        <dbReference type="ARBA" id="ARBA00022553"/>
    </source>
</evidence>
<feature type="domain" description="PAS" evidence="17">
    <location>
        <begin position="263"/>
        <end position="306"/>
    </location>
</feature>
<keyword evidence="4" id="KW-1003">Cell membrane</keyword>
<dbReference type="Pfam" id="PF08448">
    <property type="entry name" value="PAS_4"/>
    <property type="match status" value="3"/>
</dbReference>
<dbReference type="RefSeq" id="WP_289162973.1">
    <property type="nucleotide sequence ID" value="NZ_JASZZN010000005.1"/>
</dbReference>
<feature type="modified residue" description="Phosphohistidine" evidence="12">
    <location>
        <position position="1008"/>
    </location>
</feature>
<keyword evidence="10" id="KW-0902">Two-component regulatory system</keyword>
<feature type="region of interest" description="Disordered" evidence="14">
    <location>
        <begin position="1016"/>
        <end position="1037"/>
    </location>
</feature>
<dbReference type="PANTHER" id="PTHR45339">
    <property type="entry name" value="HYBRID SIGNAL TRANSDUCTION HISTIDINE KINASE J"/>
    <property type="match status" value="1"/>
</dbReference>
<dbReference type="Gene3D" id="1.20.120.160">
    <property type="entry name" value="HPT domain"/>
    <property type="match status" value="1"/>
</dbReference>
<dbReference type="InterPro" id="IPR035965">
    <property type="entry name" value="PAS-like_dom_sf"/>
</dbReference>
<dbReference type="PANTHER" id="PTHR45339:SF1">
    <property type="entry name" value="HYBRID SIGNAL TRANSDUCTION HISTIDINE KINASE J"/>
    <property type="match status" value="1"/>
</dbReference>
<feature type="modified residue" description="4-aspartylphosphate" evidence="13">
    <location>
        <position position="702"/>
    </location>
</feature>
<dbReference type="Pfam" id="PF02518">
    <property type="entry name" value="HATPase_c"/>
    <property type="match status" value="1"/>
</dbReference>
<evidence type="ECO:0000256" key="13">
    <source>
        <dbReference type="PROSITE-ProRule" id="PRU00169"/>
    </source>
</evidence>
<feature type="compositionally biased region" description="Polar residues" evidence="14">
    <location>
        <begin position="924"/>
        <end position="933"/>
    </location>
</feature>
<evidence type="ECO:0000256" key="6">
    <source>
        <dbReference type="ARBA" id="ARBA00022692"/>
    </source>
</evidence>
<dbReference type="EC" id="2.7.13.3" evidence="3"/>
<keyword evidence="9" id="KW-1133">Transmembrane helix</keyword>
<evidence type="ECO:0000256" key="2">
    <source>
        <dbReference type="ARBA" id="ARBA00004651"/>
    </source>
</evidence>
<protein>
    <recommendedName>
        <fullName evidence="3">histidine kinase</fullName>
        <ecNumber evidence="3">2.7.13.3</ecNumber>
    </recommendedName>
</protein>
<dbReference type="InterPro" id="IPR005467">
    <property type="entry name" value="His_kinase_dom"/>
</dbReference>
<feature type="region of interest" description="Disordered" evidence="14">
    <location>
        <begin position="916"/>
        <end position="956"/>
    </location>
</feature>
<feature type="domain" description="PAC" evidence="18">
    <location>
        <begin position="338"/>
        <end position="390"/>
    </location>
</feature>
<dbReference type="PRINTS" id="PR00344">
    <property type="entry name" value="BCTRLSENSOR"/>
</dbReference>
<dbReference type="PROSITE" id="PS50110">
    <property type="entry name" value="RESPONSE_REGULATORY"/>
    <property type="match status" value="2"/>
</dbReference>
<dbReference type="PROSITE" id="PS50894">
    <property type="entry name" value="HPT"/>
    <property type="match status" value="1"/>
</dbReference>
<dbReference type="CDD" id="cd00130">
    <property type="entry name" value="PAS"/>
    <property type="match status" value="3"/>
</dbReference>
<dbReference type="SMART" id="SM00086">
    <property type="entry name" value="PAC"/>
    <property type="match status" value="3"/>
</dbReference>
<evidence type="ECO:0000259" key="17">
    <source>
        <dbReference type="PROSITE" id="PS50112"/>
    </source>
</evidence>
<dbReference type="Pfam" id="PF00512">
    <property type="entry name" value="HisKA"/>
    <property type="match status" value="1"/>
</dbReference>
<keyword evidence="8" id="KW-0067">ATP-binding</keyword>
<feature type="domain" description="PAC" evidence="18">
    <location>
        <begin position="207"/>
        <end position="262"/>
    </location>
</feature>
<feature type="domain" description="HPt" evidence="19">
    <location>
        <begin position="969"/>
        <end position="1068"/>
    </location>
</feature>
<dbReference type="InterPro" id="IPR011006">
    <property type="entry name" value="CheY-like_superfamily"/>
</dbReference>
<dbReference type="InterPro" id="IPR008207">
    <property type="entry name" value="Sig_transdc_His_kin_Hpt_dom"/>
</dbReference>
<dbReference type="PROSITE" id="PS50109">
    <property type="entry name" value="HIS_KIN"/>
    <property type="match status" value="1"/>
</dbReference>
<keyword evidence="11" id="KW-0472">Membrane</keyword>
<dbReference type="InterPro" id="IPR001610">
    <property type="entry name" value="PAC"/>
</dbReference>
<dbReference type="PROSITE" id="PS50112">
    <property type="entry name" value="PAS"/>
    <property type="match status" value="2"/>
</dbReference>
<evidence type="ECO:0000256" key="4">
    <source>
        <dbReference type="ARBA" id="ARBA00022475"/>
    </source>
</evidence>
<dbReference type="SMART" id="SM00091">
    <property type="entry name" value="PAS"/>
    <property type="match status" value="3"/>
</dbReference>
<evidence type="ECO:0000256" key="3">
    <source>
        <dbReference type="ARBA" id="ARBA00012438"/>
    </source>
</evidence>
<evidence type="ECO:0000259" key="16">
    <source>
        <dbReference type="PROSITE" id="PS50110"/>
    </source>
</evidence>
<keyword evidence="21" id="KW-1185">Reference proteome</keyword>
<name>A0ABT7PG49_9BACT</name>
<keyword evidence="7" id="KW-0547">Nucleotide-binding</keyword>
<sequence length="1068" mass="117158">MANASSNDSEATYRSLIESLPLCVIRKDLQGRLQYANELACDVIGRTSSELVGKTDFDLFPADLAKKYLADDRQVVESGRLYHNVERHQDSAGTIKYVEVWKAPVRDDAGEVTGIQVMFWDVTDQKNTEHQIEFERHLLSILLDTVPDSIYFKDSESRFIRLSRSCAQKLGLDDPREAIGKSDADFFGREHAKDALADERRILETGEMIQGKIERETYPDRKETWCSTTKAPLVDAIGQIVGTVGISRDVSEQIRAERELSRERDLLKTIINNVPDLIYVKDRAGRFVTANQSLINLLGLESTDQIIGKSDYDFSPAEMACNYVTDDQNVMRTGEALFDREESHQGSDGQPRWLLTTKVPLRGSEGTVIGVVGIGHDITERKKFEKEIVDAKELADKANRAKSDFLANMSHEIRTPMNAIIGMTDLLLDTRLDATQRSFLSMVQESGEALLSIINDILDFSKIEAGKLEIEPQTFDLRESIGDTMKTLGLKAHAKGLELAFRVEPTVPRYVVGDAGRIRQILVNLVGNAIKFTEQGEVFVDAKVKQLDKDTLVLTLRVQDTGVGIPPERCEAIFQEFEQADTSVTRRFGGTGLGLAISTRLVSLMGGTIEVDSEVGRGSTFEFDLQLGVADNAESSATRGLVYVGGTKVLVVDDNSTNRAILQEMFSNWGMNPVLAESGEVALKLLREAEREDQPCKLIVTDIHMPELSGYDLVKTVRDDPSLAETPIIILTSAGRQGDQALNIELQIAERLLKPVKQSEIFDAIVRTLGVNGAEDEQSHPSEQCSDASLAGLRVLLAEDNVVNQKLAIGVLTRLGIQVTVVNDGQAAIDQTNAEVYDAVLMDVQMPEVDGLAATEQIRKREQSTGCHVPIIAMTAHAMKGDRERCLDSGMDDYIPKPIRIGTLKEKLGEIIERFGRSTAPVGETSSHDTPVTSEPLAATEQADAEVSESEPTSSTYNLSHARQLVGGNEELLADLVAAYLQESEALLGQLGSAIKAGDFALVRRVAHTLGGASRSVGADQAASTAGELQSISDDPPEDRVISLEATLRQQVGDVITVMNAYQAKRQK</sequence>
<dbReference type="SMART" id="SM00448">
    <property type="entry name" value="REC"/>
    <property type="match status" value="2"/>
</dbReference>
<keyword evidence="6" id="KW-0812">Transmembrane</keyword>
<dbReference type="InterPro" id="IPR036890">
    <property type="entry name" value="HATPase_C_sf"/>
</dbReference>
<dbReference type="InterPro" id="IPR004358">
    <property type="entry name" value="Sig_transdc_His_kin-like_C"/>
</dbReference>
<evidence type="ECO:0000259" key="15">
    <source>
        <dbReference type="PROSITE" id="PS50109"/>
    </source>
</evidence>
<dbReference type="Proteomes" id="UP001239462">
    <property type="component" value="Unassembled WGS sequence"/>
</dbReference>
<comment type="catalytic activity">
    <reaction evidence="1">
        <text>ATP + protein L-histidine = ADP + protein N-phospho-L-histidine.</text>
        <dbReference type="EC" id="2.7.13.3"/>
    </reaction>
</comment>
<dbReference type="SUPFAM" id="SSF55874">
    <property type="entry name" value="ATPase domain of HSP90 chaperone/DNA topoisomerase II/histidine kinase"/>
    <property type="match status" value="1"/>
</dbReference>
<dbReference type="PROSITE" id="PS50113">
    <property type="entry name" value="PAC"/>
    <property type="match status" value="3"/>
</dbReference>
<reference evidence="20 21" key="1">
    <citation type="submission" date="2023-06" db="EMBL/GenBank/DDBJ databases">
        <title>Roseiconus lacunae JC819 isolated from Gulf of Mannar region, Tamil Nadu.</title>
        <authorList>
            <person name="Pk S."/>
            <person name="Ch S."/>
            <person name="Ch V.R."/>
        </authorList>
    </citation>
    <scope>NUCLEOTIDE SEQUENCE [LARGE SCALE GENOMIC DNA]</scope>
    <source>
        <strain evidence="20 21">JC819</strain>
    </source>
</reference>
<proteinExistence type="predicted"/>
<evidence type="ECO:0000256" key="9">
    <source>
        <dbReference type="ARBA" id="ARBA00022989"/>
    </source>
</evidence>
<evidence type="ECO:0000256" key="12">
    <source>
        <dbReference type="PROSITE-ProRule" id="PRU00110"/>
    </source>
</evidence>
<feature type="modified residue" description="4-aspartylphosphate" evidence="13">
    <location>
        <position position="843"/>
    </location>
</feature>
<dbReference type="Gene3D" id="3.30.450.20">
    <property type="entry name" value="PAS domain"/>
    <property type="match status" value="3"/>
</dbReference>
<evidence type="ECO:0000313" key="21">
    <source>
        <dbReference type="Proteomes" id="UP001239462"/>
    </source>
</evidence>
<dbReference type="SMART" id="SM00073">
    <property type="entry name" value="HPT"/>
    <property type="match status" value="1"/>
</dbReference>
<dbReference type="EMBL" id="JASZZN010000005">
    <property type="protein sequence ID" value="MDM4015480.1"/>
    <property type="molecule type" value="Genomic_DNA"/>
</dbReference>
<evidence type="ECO:0000259" key="19">
    <source>
        <dbReference type="PROSITE" id="PS50894"/>
    </source>
</evidence>
<evidence type="ECO:0000256" key="7">
    <source>
        <dbReference type="ARBA" id="ARBA00022741"/>
    </source>
</evidence>
<feature type="domain" description="Histidine kinase" evidence="15">
    <location>
        <begin position="408"/>
        <end position="629"/>
    </location>
</feature>
<dbReference type="SUPFAM" id="SSF47384">
    <property type="entry name" value="Homodimeric domain of signal transducing histidine kinase"/>
    <property type="match status" value="1"/>
</dbReference>
<dbReference type="Pfam" id="PF00072">
    <property type="entry name" value="Response_reg"/>
    <property type="match status" value="2"/>
</dbReference>
<evidence type="ECO:0000259" key="18">
    <source>
        <dbReference type="PROSITE" id="PS50113"/>
    </source>
</evidence>
<comment type="subcellular location">
    <subcellularLocation>
        <location evidence="2">Cell membrane</location>
        <topology evidence="2">Multi-pass membrane protein</topology>
    </subcellularLocation>
</comment>
<dbReference type="InterPro" id="IPR003661">
    <property type="entry name" value="HisK_dim/P_dom"/>
</dbReference>
<dbReference type="CDD" id="cd16922">
    <property type="entry name" value="HATPase_EvgS-ArcB-TorS-like"/>
    <property type="match status" value="1"/>
</dbReference>
<feature type="domain" description="Response regulatory" evidence="16">
    <location>
        <begin position="794"/>
        <end position="912"/>
    </location>
</feature>
<evidence type="ECO:0000256" key="8">
    <source>
        <dbReference type="ARBA" id="ARBA00022840"/>
    </source>
</evidence>
<evidence type="ECO:0000256" key="10">
    <source>
        <dbReference type="ARBA" id="ARBA00023012"/>
    </source>
</evidence>
<keyword evidence="5 13" id="KW-0597">Phosphoprotein</keyword>
<dbReference type="InterPro" id="IPR036641">
    <property type="entry name" value="HPT_dom_sf"/>
</dbReference>
<evidence type="ECO:0000313" key="20">
    <source>
        <dbReference type="EMBL" id="MDM4015480.1"/>
    </source>
</evidence>
<dbReference type="CDD" id="cd17546">
    <property type="entry name" value="REC_hyHK_CKI1_RcsC-like"/>
    <property type="match status" value="1"/>
</dbReference>